<dbReference type="Proteomes" id="UP000036681">
    <property type="component" value="Unplaced"/>
</dbReference>
<dbReference type="SMART" id="SM00339">
    <property type="entry name" value="FH"/>
    <property type="match status" value="1"/>
</dbReference>
<dbReference type="InterPro" id="IPR030456">
    <property type="entry name" value="TF_fork_head_CS_2"/>
</dbReference>
<evidence type="ECO:0000313" key="6">
    <source>
        <dbReference type="Proteomes" id="UP000036681"/>
    </source>
</evidence>
<evidence type="ECO:0000259" key="5">
    <source>
        <dbReference type="PROSITE" id="PS50039"/>
    </source>
</evidence>
<evidence type="ECO:0000256" key="3">
    <source>
        <dbReference type="PROSITE-ProRule" id="PRU00089"/>
    </source>
</evidence>
<dbReference type="PRINTS" id="PR00053">
    <property type="entry name" value="FORKHEAD"/>
</dbReference>
<keyword evidence="6" id="KW-1185">Reference proteome</keyword>
<proteinExistence type="predicted"/>
<feature type="region of interest" description="Disordered" evidence="4">
    <location>
        <begin position="183"/>
        <end position="285"/>
    </location>
</feature>
<dbReference type="InterPro" id="IPR036388">
    <property type="entry name" value="WH-like_DNA-bd_sf"/>
</dbReference>
<name>A0A0M3HXE6_ASCLU</name>
<dbReference type="Pfam" id="PF00250">
    <property type="entry name" value="Forkhead"/>
    <property type="match status" value="1"/>
</dbReference>
<dbReference type="GO" id="GO:0030154">
    <property type="term" value="P:cell differentiation"/>
    <property type="evidence" value="ECO:0007669"/>
    <property type="project" value="TreeGrafter"/>
</dbReference>
<keyword evidence="1 3" id="KW-0238">DNA-binding</keyword>
<feature type="compositionally biased region" description="Polar residues" evidence="4">
    <location>
        <begin position="208"/>
        <end position="223"/>
    </location>
</feature>
<dbReference type="WBParaSite" id="ALUE_0000798001-mRNA-1">
    <property type="protein sequence ID" value="ALUE_0000798001-mRNA-1"/>
    <property type="gene ID" value="ALUE_0000798001"/>
</dbReference>
<dbReference type="GO" id="GO:0009653">
    <property type="term" value="P:anatomical structure morphogenesis"/>
    <property type="evidence" value="ECO:0007669"/>
    <property type="project" value="TreeGrafter"/>
</dbReference>
<dbReference type="GO" id="GO:0005634">
    <property type="term" value="C:nucleus"/>
    <property type="evidence" value="ECO:0007669"/>
    <property type="project" value="UniProtKB-SubCell"/>
</dbReference>
<protein>
    <submittedName>
        <fullName evidence="7">Fork-head domain-containing protein</fullName>
    </submittedName>
</protein>
<dbReference type="GO" id="GO:0000978">
    <property type="term" value="F:RNA polymerase II cis-regulatory region sequence-specific DNA binding"/>
    <property type="evidence" value="ECO:0007669"/>
    <property type="project" value="TreeGrafter"/>
</dbReference>
<dbReference type="PROSITE" id="PS50039">
    <property type="entry name" value="FORK_HEAD_3"/>
    <property type="match status" value="1"/>
</dbReference>
<evidence type="ECO:0000313" key="7">
    <source>
        <dbReference type="WBParaSite" id="ALUE_0000798001-mRNA-1"/>
    </source>
</evidence>
<evidence type="ECO:0000256" key="1">
    <source>
        <dbReference type="ARBA" id="ARBA00023125"/>
    </source>
</evidence>
<dbReference type="InterPro" id="IPR001766">
    <property type="entry name" value="Fork_head_dom"/>
</dbReference>
<feature type="compositionally biased region" description="Low complexity" evidence="4">
    <location>
        <begin position="241"/>
        <end position="257"/>
    </location>
</feature>
<feature type="domain" description="Fork-head" evidence="5">
    <location>
        <begin position="99"/>
        <end position="190"/>
    </location>
</feature>
<accession>A0A0M3HXE6</accession>
<sequence>MQQMYPYASASELCLLGQLANTCLLCIQLKIVSYDLPLRALLPDLLQPLDRALIALSLDQKIFSPFLLKPGTSGATRLFSTSPSSPFPFHPTFPAGTIYNFFITEDLEIQSYKRRHKLQRIFQVIRLLHPYYRLRPDQWGWQNSIRHNLSLHDCFVKLPLKQTSASGVVGHFWTVVPELGDKQTLRRRSRAAARAANRAAAAATSSSTQSNIRTNSTTENTPAALQKQPPGGSIGSDTNLSDQSPSTSPEVSSISSPVANGVQTPPADQIQNAPTSVHKPLPSYMNPLNSVSKAASAPATSACNTSSANSTTAKLHASLSPPLTSLLHPSTGLESVLNSEEYRLYTQQLLNACMYQQGLMSSLQQLAELAVHVNPAVATLPCAFLANKLPFLSGLLANPAALATQMPAVSAATAAAITAAAVGLAPNSLSTATAAAVAALSPPAAATAQMSPPGSTSAQLPAALFNGLQFPVKSESQSFMF</sequence>
<evidence type="ECO:0000256" key="2">
    <source>
        <dbReference type="ARBA" id="ARBA00023242"/>
    </source>
</evidence>
<dbReference type="InterPro" id="IPR050211">
    <property type="entry name" value="FOX_domain-containing"/>
</dbReference>
<comment type="subcellular location">
    <subcellularLocation>
        <location evidence="3">Nucleus</location>
    </subcellularLocation>
</comment>
<keyword evidence="2 3" id="KW-0539">Nucleus</keyword>
<dbReference type="AlphaFoldDB" id="A0A0M3HXE6"/>
<dbReference type="PANTHER" id="PTHR11829:SF411">
    <property type="entry name" value="FORKHEAD BOX PROTEIN L2"/>
    <property type="match status" value="1"/>
</dbReference>
<feature type="compositionally biased region" description="Low complexity" evidence="4">
    <location>
        <begin position="192"/>
        <end position="207"/>
    </location>
</feature>
<organism evidence="6 7">
    <name type="scientific">Ascaris lumbricoides</name>
    <name type="common">Giant roundworm</name>
    <dbReference type="NCBI Taxonomy" id="6252"/>
    <lineage>
        <taxon>Eukaryota</taxon>
        <taxon>Metazoa</taxon>
        <taxon>Ecdysozoa</taxon>
        <taxon>Nematoda</taxon>
        <taxon>Chromadorea</taxon>
        <taxon>Rhabditida</taxon>
        <taxon>Spirurina</taxon>
        <taxon>Ascaridomorpha</taxon>
        <taxon>Ascaridoidea</taxon>
        <taxon>Ascarididae</taxon>
        <taxon>Ascaris</taxon>
    </lineage>
</organism>
<evidence type="ECO:0000256" key="4">
    <source>
        <dbReference type="SAM" id="MobiDB-lite"/>
    </source>
</evidence>
<dbReference type="Gene3D" id="1.10.10.10">
    <property type="entry name" value="Winged helix-like DNA-binding domain superfamily/Winged helix DNA-binding domain"/>
    <property type="match status" value="1"/>
</dbReference>
<dbReference type="SUPFAM" id="SSF46785">
    <property type="entry name" value="Winged helix' DNA-binding domain"/>
    <property type="match status" value="1"/>
</dbReference>
<dbReference type="PROSITE" id="PS00658">
    <property type="entry name" value="FORK_HEAD_2"/>
    <property type="match status" value="1"/>
</dbReference>
<dbReference type="PANTHER" id="PTHR11829">
    <property type="entry name" value="FORKHEAD BOX PROTEIN"/>
    <property type="match status" value="1"/>
</dbReference>
<feature type="DNA-binding region" description="Fork-head" evidence="3">
    <location>
        <begin position="99"/>
        <end position="190"/>
    </location>
</feature>
<reference evidence="7" key="1">
    <citation type="submission" date="2017-02" db="UniProtKB">
        <authorList>
            <consortium name="WormBaseParasite"/>
        </authorList>
    </citation>
    <scope>IDENTIFICATION</scope>
</reference>
<dbReference type="GO" id="GO:0000981">
    <property type="term" value="F:DNA-binding transcription factor activity, RNA polymerase II-specific"/>
    <property type="evidence" value="ECO:0007669"/>
    <property type="project" value="TreeGrafter"/>
</dbReference>
<dbReference type="InterPro" id="IPR036390">
    <property type="entry name" value="WH_DNA-bd_sf"/>
</dbReference>